<dbReference type="GO" id="GO:0034485">
    <property type="term" value="F:phosphatidylinositol-3,4,5-trisphosphate 5-phosphatase activity"/>
    <property type="evidence" value="ECO:0007669"/>
    <property type="project" value="TreeGrafter"/>
</dbReference>
<keyword evidence="6" id="KW-1185">Reference proteome</keyword>
<feature type="compositionally biased region" description="Acidic residues" evidence="3">
    <location>
        <begin position="38"/>
        <end position="62"/>
    </location>
</feature>
<dbReference type="EMBL" id="CM035410">
    <property type="protein sequence ID" value="KAH7437126.1"/>
    <property type="molecule type" value="Genomic_DNA"/>
</dbReference>
<keyword evidence="2" id="KW-0378">Hydrolase</keyword>
<evidence type="ECO:0000259" key="4">
    <source>
        <dbReference type="SMART" id="SM00128"/>
    </source>
</evidence>
<dbReference type="Gene3D" id="3.60.10.10">
    <property type="entry name" value="Endonuclease/exonuclease/phosphatase"/>
    <property type="match status" value="2"/>
</dbReference>
<feature type="domain" description="Inositol polyphosphate-related phosphatase" evidence="4">
    <location>
        <begin position="256"/>
        <end position="560"/>
    </location>
</feature>
<gene>
    <name evidence="5" type="ORF">KP509_05G057500</name>
</gene>
<reference evidence="5" key="1">
    <citation type="submission" date="2021-08" db="EMBL/GenBank/DDBJ databases">
        <title>WGS assembly of Ceratopteris richardii.</title>
        <authorList>
            <person name="Marchant D.B."/>
            <person name="Chen G."/>
            <person name="Jenkins J."/>
            <person name="Shu S."/>
            <person name="Leebens-Mack J."/>
            <person name="Grimwood J."/>
            <person name="Schmutz J."/>
            <person name="Soltis P."/>
            <person name="Soltis D."/>
            <person name="Chen Z.-H."/>
        </authorList>
    </citation>
    <scope>NUCLEOTIDE SEQUENCE</scope>
    <source>
        <strain evidence="5">Whitten #5841</strain>
        <tissue evidence="5">Leaf</tissue>
    </source>
</reference>
<dbReference type="Pfam" id="PF22669">
    <property type="entry name" value="Exo_endo_phos2"/>
    <property type="match status" value="2"/>
</dbReference>
<evidence type="ECO:0000256" key="2">
    <source>
        <dbReference type="ARBA" id="ARBA00022801"/>
    </source>
</evidence>
<accession>A0A8T2UTM5</accession>
<dbReference type="EMBL" id="CM035410">
    <property type="protein sequence ID" value="KAH7437123.1"/>
    <property type="molecule type" value="Genomic_DNA"/>
</dbReference>
<dbReference type="EMBL" id="CM035410">
    <property type="protein sequence ID" value="KAH7437122.1"/>
    <property type="molecule type" value="Genomic_DNA"/>
</dbReference>
<evidence type="ECO:0000313" key="5">
    <source>
        <dbReference type="EMBL" id="KAH7437123.1"/>
    </source>
</evidence>
<evidence type="ECO:0000256" key="3">
    <source>
        <dbReference type="SAM" id="MobiDB-lite"/>
    </source>
</evidence>
<dbReference type="InterPro" id="IPR045849">
    <property type="entry name" value="IP5P_plant"/>
</dbReference>
<dbReference type="GO" id="GO:0046856">
    <property type="term" value="P:phosphatidylinositol dephosphorylation"/>
    <property type="evidence" value="ECO:0007669"/>
    <property type="project" value="InterPro"/>
</dbReference>
<protein>
    <recommendedName>
        <fullName evidence="4">Inositol polyphosphate-related phosphatase domain-containing protein</fullName>
    </recommendedName>
</protein>
<name>A0A8T2UTM5_CERRI</name>
<evidence type="ECO:0000256" key="1">
    <source>
        <dbReference type="ARBA" id="ARBA00010768"/>
    </source>
</evidence>
<comment type="caution">
    <text evidence="5">The sequence shown here is derived from an EMBL/GenBank/DDBJ whole genome shotgun (WGS) entry which is preliminary data.</text>
</comment>
<dbReference type="PANTHER" id="PTHR45666">
    <property type="entry name" value="TYPE IV INOSITOL POLYPHOSPHATE 5-PHOSPHATASE 9"/>
    <property type="match status" value="1"/>
</dbReference>
<dbReference type="PANTHER" id="PTHR45666:SF22">
    <property type="entry name" value="TYPE I INOSITOL POLYPHOSPHATE 5-PHOSPHATASE 4"/>
    <property type="match status" value="1"/>
</dbReference>
<feature type="region of interest" description="Disordered" evidence="3">
    <location>
        <begin position="38"/>
        <end position="108"/>
    </location>
</feature>
<dbReference type="OrthoDB" id="62798at2759"/>
<organism evidence="5 6">
    <name type="scientific">Ceratopteris richardii</name>
    <name type="common">Triangle waterfern</name>
    <dbReference type="NCBI Taxonomy" id="49495"/>
    <lineage>
        <taxon>Eukaryota</taxon>
        <taxon>Viridiplantae</taxon>
        <taxon>Streptophyta</taxon>
        <taxon>Embryophyta</taxon>
        <taxon>Tracheophyta</taxon>
        <taxon>Polypodiopsida</taxon>
        <taxon>Polypodiidae</taxon>
        <taxon>Polypodiales</taxon>
        <taxon>Pteridineae</taxon>
        <taxon>Pteridaceae</taxon>
        <taxon>Parkerioideae</taxon>
        <taxon>Ceratopteris</taxon>
    </lineage>
</organism>
<dbReference type="EMBL" id="CM035410">
    <property type="protein sequence ID" value="KAH7437121.1"/>
    <property type="molecule type" value="Genomic_DNA"/>
</dbReference>
<dbReference type="SMART" id="SM00128">
    <property type="entry name" value="IPPc"/>
    <property type="match status" value="1"/>
</dbReference>
<proteinExistence type="inferred from homology"/>
<sequence>MSVTADMQSQSKKRGELLWPRLMMKKWLNIQSTGDEFSADEFSADEHDDTDTENESDSEWESEALKPKVPRRHTTRNFSPSKLKKGGKDEERSRSRLGNAGRQPEFLGRQHFDTMELRIAIGTWNVAGRAPPPCLDLKNWLDMNNPSDIYVLGFQEVVPLNAGNVFGTEDNRPTLKWQTLIRETLNRANSKDCTCYSAPPSPSRETDSVTMDDLSEEPEMDSKCVLLEEETSIIPLDLCRSRSREQDGLAKSGYKQDLRSVYRCTERIGIDRVHHQRTNSEPINWLSAFDFPLDGGESGKDTVVRPLLSPISSTKKTHSKRIRYVRVASKQMVGIHVSVWVRRKLRGFIRNLTVSCVGLGIMGCLGNKGSISVSMVLHETSFCFICTHLSSGEKEGAELQRNADVVEILKRTRFPSTKHFNTNVPTTIYGHDRIIWFGDLNYRLNMSNNNARFLVSREDWTALLLKDQLKKELSEGQTFDGWHEGNICFPPTYKYVIDSDRYVGDANSKHGEKRRVPAWCDRILWHGNGLRQLSYRREELRHSDHRPVIGIFLAEVKVFNEKKLSKGSLFKDAKVEVEELLWKVTGYPKPNGQIFYDQAHKLSELLTLT</sequence>
<dbReference type="GO" id="GO:0004439">
    <property type="term" value="F:phosphatidylinositol-4,5-bisphosphate 5-phosphatase activity"/>
    <property type="evidence" value="ECO:0007669"/>
    <property type="project" value="TreeGrafter"/>
</dbReference>
<dbReference type="Proteomes" id="UP000825935">
    <property type="component" value="Chromosome 5"/>
</dbReference>
<dbReference type="OMA" id="GEIMWPR"/>
<dbReference type="InterPro" id="IPR036691">
    <property type="entry name" value="Endo/exonu/phosph_ase_sf"/>
</dbReference>
<dbReference type="SUPFAM" id="SSF56219">
    <property type="entry name" value="DNase I-like"/>
    <property type="match status" value="1"/>
</dbReference>
<evidence type="ECO:0000313" key="6">
    <source>
        <dbReference type="Proteomes" id="UP000825935"/>
    </source>
</evidence>
<dbReference type="GO" id="GO:0004445">
    <property type="term" value="F:inositol-polyphosphate 5-phosphatase activity"/>
    <property type="evidence" value="ECO:0007669"/>
    <property type="project" value="InterPro"/>
</dbReference>
<comment type="similarity">
    <text evidence="1">Belongs to the inositol polyphosphate 5-phosphatase family.</text>
</comment>
<dbReference type="InterPro" id="IPR000300">
    <property type="entry name" value="IPPc"/>
</dbReference>
<dbReference type="AlphaFoldDB" id="A0A8T2UTM5"/>